<reference evidence="3" key="1">
    <citation type="journal article" date="2019" name="Gigascience">
        <title>De novo genome assembly of the endangered Acer yangbiense, a plant species with extremely small populations endemic to Yunnan Province, China.</title>
        <authorList>
            <person name="Yang J."/>
            <person name="Wariss H.M."/>
            <person name="Tao L."/>
            <person name="Zhang R."/>
            <person name="Yun Q."/>
            <person name="Hollingsworth P."/>
            <person name="Dao Z."/>
            <person name="Luo G."/>
            <person name="Guo H."/>
            <person name="Ma Y."/>
            <person name="Sun W."/>
        </authorList>
    </citation>
    <scope>NUCLEOTIDE SEQUENCE [LARGE SCALE GENOMIC DNA]</scope>
    <source>
        <strain evidence="3">cv. br00</strain>
    </source>
</reference>
<dbReference type="EMBL" id="VDCV01000002">
    <property type="protein sequence ID" value="KAB5569183.1"/>
    <property type="molecule type" value="Genomic_DNA"/>
</dbReference>
<sequence length="286" mass="32103">MEEPQPVQDQDPPNLQNLPVQNPDPNPNPDLPLTAPSDPPPPQPQPAVPTAPPPPVPPESKKRSLDNYGPIQECSYFKMRAVVKDIRLHFLEMLRTVDFRSCKGAKELQETMITYAAFSILKLYHKFLCNSYGESHLSFDSMELVEFYPLMAFNVSQLKLLMELYKQMTAEKLSTTTLMTAPNSGENGVGLKPQEQLHDTAEQSRAGQHANLLWKNRGIIPSCLGFTGNTLKSPYWYVLVISLHRLYLFWQDENGAQVLCQDAELSGARPTHFGSCTSSVRCQLVS</sequence>
<protein>
    <submittedName>
        <fullName evidence="2">Uncharacterized protein</fullName>
    </submittedName>
</protein>
<gene>
    <name evidence="2" type="ORF">DKX38_002976</name>
</gene>
<evidence type="ECO:0000313" key="2">
    <source>
        <dbReference type="EMBL" id="KAB5569183.1"/>
    </source>
</evidence>
<evidence type="ECO:0000313" key="3">
    <source>
        <dbReference type="Proteomes" id="UP000326939"/>
    </source>
</evidence>
<name>A0A5N5NR18_9ROSI</name>
<proteinExistence type="predicted"/>
<dbReference type="PANTHER" id="PTHR35459:SF2">
    <property type="entry name" value="T1N6.14 PROTEIN"/>
    <property type="match status" value="1"/>
</dbReference>
<dbReference type="Proteomes" id="UP000326939">
    <property type="component" value="Chromosome 2"/>
</dbReference>
<dbReference type="PANTHER" id="PTHR35459">
    <property type="entry name" value="T1N6.14 PROTEIN"/>
    <property type="match status" value="1"/>
</dbReference>
<accession>A0A5N5NR18</accession>
<feature type="compositionally biased region" description="Pro residues" evidence="1">
    <location>
        <begin position="37"/>
        <end position="58"/>
    </location>
</feature>
<feature type="region of interest" description="Disordered" evidence="1">
    <location>
        <begin position="1"/>
        <end position="67"/>
    </location>
</feature>
<feature type="compositionally biased region" description="Low complexity" evidence="1">
    <location>
        <begin position="1"/>
        <end position="21"/>
    </location>
</feature>
<evidence type="ECO:0000256" key="1">
    <source>
        <dbReference type="SAM" id="MobiDB-lite"/>
    </source>
</evidence>
<dbReference type="AlphaFoldDB" id="A0A5N5NR18"/>
<comment type="caution">
    <text evidence="2">The sequence shown here is derived from an EMBL/GenBank/DDBJ whole genome shotgun (WGS) entry which is preliminary data.</text>
</comment>
<organism evidence="2 3">
    <name type="scientific">Salix brachista</name>
    <dbReference type="NCBI Taxonomy" id="2182728"/>
    <lineage>
        <taxon>Eukaryota</taxon>
        <taxon>Viridiplantae</taxon>
        <taxon>Streptophyta</taxon>
        <taxon>Embryophyta</taxon>
        <taxon>Tracheophyta</taxon>
        <taxon>Spermatophyta</taxon>
        <taxon>Magnoliopsida</taxon>
        <taxon>eudicotyledons</taxon>
        <taxon>Gunneridae</taxon>
        <taxon>Pentapetalae</taxon>
        <taxon>rosids</taxon>
        <taxon>fabids</taxon>
        <taxon>Malpighiales</taxon>
        <taxon>Salicaceae</taxon>
        <taxon>Saliceae</taxon>
        <taxon>Salix</taxon>
    </lineage>
</organism>
<keyword evidence="3" id="KW-1185">Reference proteome</keyword>